<keyword evidence="2" id="KW-1003">Cell membrane</keyword>
<feature type="transmembrane region" description="Helical" evidence="6">
    <location>
        <begin position="339"/>
        <end position="368"/>
    </location>
</feature>
<dbReference type="PANTHER" id="PTHR30619:SF1">
    <property type="entry name" value="RECOMBINATION PROTEIN 2"/>
    <property type="match status" value="1"/>
</dbReference>
<keyword evidence="3 6" id="KW-0812">Transmembrane</keyword>
<evidence type="ECO:0000256" key="2">
    <source>
        <dbReference type="ARBA" id="ARBA00022475"/>
    </source>
</evidence>
<evidence type="ECO:0000256" key="3">
    <source>
        <dbReference type="ARBA" id="ARBA00022692"/>
    </source>
</evidence>
<dbReference type="RefSeq" id="WP_106140244.1">
    <property type="nucleotide sequence ID" value="NZ_PVTE01000028.1"/>
</dbReference>
<feature type="transmembrane region" description="Helical" evidence="6">
    <location>
        <begin position="28"/>
        <end position="46"/>
    </location>
</feature>
<accession>A0A2T0S5C6</accession>
<gene>
    <name evidence="9" type="ORF">CLV58_12817</name>
</gene>
<sequence>MTVLPFVRAVAGLAAGILLYIWLPDQYWLPAVLAVVGSVLIGWLLVRNAFRQAGVVLGVALTGLLMALGWGVTWLHTARNDADNLIHLSDTLRAYEGVVTAQPEERAKTYRVELAVTQGRWGPTADWQPLSGRVIVYLDKTAGILPRYGEVWLVNGAPRLIDPPFNPGEFDYKTYLSRRNIYHQQYLRPWQRRVLGVDPPNRLTATAIRVNQWADSVLTRQIGTRAEYGIVNAMILGVRDDLDSDQYRAYATAGAVHILSVSGLHVGILFFVLTWLIGITAGKRDDRVWLIALQLAVLWFYALMTGFSLPVLRSAAMFSMLLLAKALQRRAPTGHSLSVALFFMLLYDPYALFSAGLQLSSLAVLGIGMWQSPLYQSLTFRYGWANKLWQITAVALVAQLVTFPLGVYYFHQFPTYFLLANPVVMVLSMALLPLAMATLAFSWMPYLNDALGWGVQKTAWLLNEAVSWTGQLPGAAWDNLWLSPVELVLIYAVILLGATLLLSRNQNWLWPLSATTLVLVVLMLVSDTDQLGQRRLAVHFLPHRTAVSVTTGKRSRLLTDLDTTDQRSYDFYLKNTFGSWGIANPEWVDIRHASLNSADKPAVVYRRDYSLLVWQGRSVLLVNRLSDYHRWRLPAVVDYLIIRRNALRDWNQLANRVVARHIIFDDSSRTPLTDQLLADAKKRHIACHSVRQMGAYVSEF</sequence>
<evidence type="ECO:0000256" key="6">
    <source>
        <dbReference type="SAM" id="Phobius"/>
    </source>
</evidence>
<dbReference type="GO" id="GO:0005886">
    <property type="term" value="C:plasma membrane"/>
    <property type="evidence" value="ECO:0007669"/>
    <property type="project" value="UniProtKB-SubCell"/>
</dbReference>
<dbReference type="AlphaFoldDB" id="A0A2T0S5C6"/>
<evidence type="ECO:0000313" key="9">
    <source>
        <dbReference type="EMBL" id="PRY28602.1"/>
    </source>
</evidence>
<proteinExistence type="predicted"/>
<feature type="transmembrane region" description="Helical" evidence="6">
    <location>
        <begin position="5"/>
        <end position="22"/>
    </location>
</feature>
<feature type="transmembrane region" description="Helical" evidence="6">
    <location>
        <begin position="422"/>
        <end position="444"/>
    </location>
</feature>
<feature type="transmembrane region" description="Helical" evidence="6">
    <location>
        <begin position="53"/>
        <end position="75"/>
    </location>
</feature>
<dbReference type="EMBL" id="PVTE01000028">
    <property type="protein sequence ID" value="PRY28602.1"/>
    <property type="molecule type" value="Genomic_DNA"/>
</dbReference>
<keyword evidence="4 6" id="KW-1133">Transmembrane helix</keyword>
<evidence type="ECO:0000256" key="1">
    <source>
        <dbReference type="ARBA" id="ARBA00004651"/>
    </source>
</evidence>
<evidence type="ECO:0000313" key="10">
    <source>
        <dbReference type="Proteomes" id="UP000238375"/>
    </source>
</evidence>
<evidence type="ECO:0000259" key="8">
    <source>
        <dbReference type="Pfam" id="PF13567"/>
    </source>
</evidence>
<feature type="domain" description="DUF4131" evidence="8">
    <location>
        <begin position="22"/>
        <end position="188"/>
    </location>
</feature>
<evidence type="ECO:0000259" key="7">
    <source>
        <dbReference type="Pfam" id="PF03772"/>
    </source>
</evidence>
<dbReference type="InterPro" id="IPR052159">
    <property type="entry name" value="Competence_DNA_uptake"/>
</dbReference>
<comment type="subcellular location">
    <subcellularLocation>
        <location evidence="1">Cell membrane</location>
        <topology evidence="1">Multi-pass membrane protein</topology>
    </subcellularLocation>
</comment>
<dbReference type="NCBIfam" id="TIGR00360">
    <property type="entry name" value="ComEC_N-term"/>
    <property type="match status" value="1"/>
</dbReference>
<reference evidence="9 10" key="1">
    <citation type="submission" date="2018-03" db="EMBL/GenBank/DDBJ databases">
        <title>Genomic Encyclopedia of Archaeal and Bacterial Type Strains, Phase II (KMG-II): from individual species to whole genera.</title>
        <authorList>
            <person name="Goeker M."/>
        </authorList>
    </citation>
    <scope>NUCLEOTIDE SEQUENCE [LARGE SCALE GENOMIC DNA]</scope>
    <source>
        <strain evidence="9 10">DSM 28354</strain>
    </source>
</reference>
<keyword evidence="5 6" id="KW-0472">Membrane</keyword>
<organism evidence="9 10">
    <name type="scientific">Spirosoma oryzae</name>
    <dbReference type="NCBI Taxonomy" id="1469603"/>
    <lineage>
        <taxon>Bacteria</taxon>
        <taxon>Pseudomonadati</taxon>
        <taxon>Bacteroidota</taxon>
        <taxon>Cytophagia</taxon>
        <taxon>Cytophagales</taxon>
        <taxon>Cytophagaceae</taxon>
        <taxon>Spirosoma</taxon>
    </lineage>
</organism>
<dbReference type="InterPro" id="IPR025405">
    <property type="entry name" value="DUF4131"/>
</dbReference>
<feature type="transmembrane region" description="Helical" evidence="6">
    <location>
        <begin position="481"/>
        <end position="501"/>
    </location>
</feature>
<feature type="transmembrane region" description="Helical" evidence="6">
    <location>
        <begin position="508"/>
        <end position="526"/>
    </location>
</feature>
<feature type="transmembrane region" description="Helical" evidence="6">
    <location>
        <begin position="388"/>
        <end position="410"/>
    </location>
</feature>
<dbReference type="OrthoDB" id="9761531at2"/>
<feature type="domain" description="ComEC/Rec2-related protein" evidence="7">
    <location>
        <begin position="234"/>
        <end position="502"/>
    </location>
</feature>
<dbReference type="Pfam" id="PF13567">
    <property type="entry name" value="DUF4131"/>
    <property type="match status" value="1"/>
</dbReference>
<dbReference type="Pfam" id="PF03772">
    <property type="entry name" value="Competence"/>
    <property type="match status" value="1"/>
</dbReference>
<name>A0A2T0S5C6_9BACT</name>
<dbReference type="InterPro" id="IPR004477">
    <property type="entry name" value="ComEC_N"/>
</dbReference>
<comment type="caution">
    <text evidence="9">The sequence shown here is derived from an EMBL/GenBank/DDBJ whole genome shotgun (WGS) entry which is preliminary data.</text>
</comment>
<protein>
    <submittedName>
        <fullName evidence="9">Competence protein ComEC</fullName>
    </submittedName>
</protein>
<evidence type="ECO:0000256" key="4">
    <source>
        <dbReference type="ARBA" id="ARBA00022989"/>
    </source>
</evidence>
<keyword evidence="10" id="KW-1185">Reference proteome</keyword>
<dbReference type="Proteomes" id="UP000238375">
    <property type="component" value="Unassembled WGS sequence"/>
</dbReference>
<dbReference type="PANTHER" id="PTHR30619">
    <property type="entry name" value="DNA INTERNALIZATION/COMPETENCE PROTEIN COMEC/REC2"/>
    <property type="match status" value="1"/>
</dbReference>
<evidence type="ECO:0000256" key="5">
    <source>
        <dbReference type="ARBA" id="ARBA00023136"/>
    </source>
</evidence>
<feature type="transmembrane region" description="Helical" evidence="6">
    <location>
        <begin position="254"/>
        <end position="276"/>
    </location>
</feature>
<feature type="transmembrane region" description="Helical" evidence="6">
    <location>
        <begin position="288"/>
        <end position="304"/>
    </location>
</feature>